<feature type="binding site" evidence="5">
    <location>
        <position position="93"/>
    </location>
    <ligand>
        <name>ATP</name>
        <dbReference type="ChEBI" id="CHEBI:30616"/>
    </ligand>
</feature>
<evidence type="ECO:0000256" key="6">
    <source>
        <dbReference type="RuleBase" id="RU361200"/>
    </source>
</evidence>
<protein>
    <recommendedName>
        <fullName evidence="5 6">N5-carboxyaminoimidazole ribonucleotide synthase</fullName>
        <shortName evidence="5 6">N5-CAIR synthase</shortName>
        <ecNumber evidence="5 6">6.3.4.18</ecNumber>
    </recommendedName>
    <alternativeName>
        <fullName evidence="5 6">5-(carboxyamino)imidazole ribonucleotide synthetase</fullName>
    </alternativeName>
</protein>
<reference evidence="8" key="1">
    <citation type="submission" date="2022-01" db="EMBL/GenBank/DDBJ databases">
        <title>Alginate degradation mechanism of Vibrio pelagius WXL662.</title>
        <authorList>
            <person name="He X."/>
        </authorList>
    </citation>
    <scope>NUCLEOTIDE SEQUENCE</scope>
    <source>
        <strain evidence="8">WXL662</strain>
    </source>
</reference>
<feature type="binding site" evidence="5">
    <location>
        <position position="206"/>
    </location>
    <ligand>
        <name>ATP</name>
        <dbReference type="ChEBI" id="CHEBI:30616"/>
    </ligand>
</feature>
<dbReference type="PROSITE" id="PS50975">
    <property type="entry name" value="ATP_GRASP"/>
    <property type="match status" value="1"/>
</dbReference>
<keyword evidence="3 5" id="KW-0658">Purine biosynthesis</keyword>
<dbReference type="Gene3D" id="3.30.1490.20">
    <property type="entry name" value="ATP-grasp fold, A domain"/>
    <property type="match status" value="1"/>
</dbReference>
<dbReference type="Gene3D" id="3.40.50.20">
    <property type="match status" value="1"/>
</dbReference>
<evidence type="ECO:0000313" key="8">
    <source>
        <dbReference type="EMBL" id="UTT83529.1"/>
    </source>
</evidence>
<keyword evidence="9" id="KW-1185">Reference proteome</keyword>
<accession>A0ABY5G045</accession>
<dbReference type="RefSeq" id="WP_255229581.1">
    <property type="nucleotide sequence ID" value="NZ_CP090614.1"/>
</dbReference>
<evidence type="ECO:0000313" key="9">
    <source>
        <dbReference type="Proteomes" id="UP001059120"/>
    </source>
</evidence>
<dbReference type="Pfam" id="PF17769">
    <property type="entry name" value="PurK_C"/>
    <property type="match status" value="1"/>
</dbReference>
<feature type="binding site" evidence="5">
    <location>
        <begin position="138"/>
        <end position="144"/>
    </location>
    <ligand>
        <name>ATP</name>
        <dbReference type="ChEBI" id="CHEBI:30616"/>
    </ligand>
</feature>
<dbReference type="GO" id="GO:0034028">
    <property type="term" value="F:5-(carboxyamino)imidazole ribonucleotide synthase activity"/>
    <property type="evidence" value="ECO:0007669"/>
    <property type="project" value="UniProtKB-EC"/>
</dbReference>
<feature type="domain" description="ATP-grasp" evidence="7">
    <location>
        <begin position="97"/>
        <end position="287"/>
    </location>
</feature>
<dbReference type="InterPro" id="IPR005875">
    <property type="entry name" value="PurK"/>
</dbReference>
<feature type="binding site" evidence="5">
    <location>
        <begin position="175"/>
        <end position="178"/>
    </location>
    <ligand>
        <name>ATP</name>
        <dbReference type="ChEBI" id="CHEBI:30616"/>
    </ligand>
</feature>
<dbReference type="NCBIfam" id="NF004679">
    <property type="entry name" value="PRK06019.1-5"/>
    <property type="match status" value="1"/>
</dbReference>
<evidence type="ECO:0000259" key="7">
    <source>
        <dbReference type="PROSITE" id="PS50975"/>
    </source>
</evidence>
<keyword evidence="1 5" id="KW-0436">Ligase</keyword>
<dbReference type="SUPFAM" id="SSF56059">
    <property type="entry name" value="Glutathione synthetase ATP-binding domain-like"/>
    <property type="match status" value="1"/>
</dbReference>
<dbReference type="PANTHER" id="PTHR11609:SF5">
    <property type="entry name" value="PHOSPHORIBOSYLAMINOIMIDAZOLE CARBOXYLASE"/>
    <property type="match status" value="1"/>
</dbReference>
<dbReference type="InterPro" id="IPR016185">
    <property type="entry name" value="PreATP-grasp_dom_sf"/>
</dbReference>
<evidence type="ECO:0000256" key="4">
    <source>
        <dbReference type="ARBA" id="ARBA00022840"/>
    </source>
</evidence>
<dbReference type="Pfam" id="PF02222">
    <property type="entry name" value="ATP-grasp"/>
    <property type="match status" value="1"/>
</dbReference>
<keyword evidence="2 5" id="KW-0547">Nucleotide-binding</keyword>
<comment type="similarity">
    <text evidence="5 6">Belongs to the PurK/PurT family.</text>
</comment>
<dbReference type="Pfam" id="PF22660">
    <property type="entry name" value="RS_preATP-grasp-like"/>
    <property type="match status" value="1"/>
</dbReference>
<evidence type="ECO:0000256" key="2">
    <source>
        <dbReference type="ARBA" id="ARBA00022741"/>
    </source>
</evidence>
<dbReference type="InterPro" id="IPR011761">
    <property type="entry name" value="ATP-grasp"/>
</dbReference>
<dbReference type="InterPro" id="IPR054350">
    <property type="entry name" value="PurT/PurK_preATP-grasp"/>
</dbReference>
<dbReference type="HAMAP" id="MF_01928">
    <property type="entry name" value="PurK"/>
    <property type="match status" value="1"/>
</dbReference>
<dbReference type="SUPFAM" id="SSF51246">
    <property type="entry name" value="Rudiment single hybrid motif"/>
    <property type="match status" value="1"/>
</dbReference>
<comment type="subunit">
    <text evidence="5 6">Homodimer.</text>
</comment>
<dbReference type="EC" id="6.3.4.18" evidence="5 6"/>
<dbReference type="InterPro" id="IPR040686">
    <property type="entry name" value="PurK_C"/>
</dbReference>
<evidence type="ECO:0000256" key="1">
    <source>
        <dbReference type="ARBA" id="ARBA00022598"/>
    </source>
</evidence>
<dbReference type="PANTHER" id="PTHR11609">
    <property type="entry name" value="PURINE BIOSYNTHESIS PROTEIN 6/7, PUR6/7"/>
    <property type="match status" value="1"/>
</dbReference>
<dbReference type="InterPro" id="IPR003135">
    <property type="entry name" value="ATP-grasp_carboxylate-amine"/>
</dbReference>
<sequence length="376" mass="40855">MHVLVLGAGQLARMMSLAGAPLNIEISAFDVGSKNIVHPLTQAILGNGLENAIERADVITAEFEHIPHDVLEVCERSGKFLPTTEAIKAGGDRRLEKALLDQAGVKNAKYAVINSREDFDAAIAHVGLPMVLKSTLGGYDGKGQWRLKSLDAVETVWTEMAECIAATDNQAIVAEEFVPFDREVSLVGARGKDGEIQVYPLAENVHTNGVLSLSTAIDDVELQEQAKTMFTAVAERLDYVGVLALEFFDVQGALLVNEIAPRVHNSGHWTQQGAETCQFENHLRAVCGMPLGSTKLIRPTAMINILGEDTLPNAILAQAGCHVHWYGKEKRAGRKMGHINVSADYNAELQRTLCGLAKILDKRAYPAIHDFAAQMQ</sequence>
<evidence type="ECO:0000256" key="3">
    <source>
        <dbReference type="ARBA" id="ARBA00022755"/>
    </source>
</evidence>
<dbReference type="SUPFAM" id="SSF52440">
    <property type="entry name" value="PreATP-grasp domain"/>
    <property type="match status" value="1"/>
</dbReference>
<dbReference type="Gene3D" id="3.30.470.20">
    <property type="entry name" value="ATP-grasp fold, B domain"/>
    <property type="match status" value="1"/>
</dbReference>
<proteinExistence type="inferred from homology"/>
<organism evidence="8 9">
    <name type="scientific">Vibrio pelagius</name>
    <dbReference type="NCBI Taxonomy" id="28169"/>
    <lineage>
        <taxon>Bacteria</taxon>
        <taxon>Pseudomonadati</taxon>
        <taxon>Pseudomonadota</taxon>
        <taxon>Gammaproteobacteria</taxon>
        <taxon>Vibrionales</taxon>
        <taxon>Vibrionaceae</taxon>
        <taxon>Vibrio</taxon>
    </lineage>
</organism>
<dbReference type="NCBIfam" id="TIGR01161">
    <property type="entry name" value="purK"/>
    <property type="match status" value="1"/>
</dbReference>
<name>A0ABY5G045_VIBPE</name>
<comment type="catalytic activity">
    <reaction evidence="5 6">
        <text>5-amino-1-(5-phospho-beta-D-ribosyl)imidazole + hydrogencarbonate + ATP = 5-carboxyamino-1-(5-phospho-D-ribosyl)imidazole + ADP + phosphate + 2 H(+)</text>
        <dbReference type="Rhea" id="RHEA:19317"/>
        <dbReference type="ChEBI" id="CHEBI:15378"/>
        <dbReference type="ChEBI" id="CHEBI:17544"/>
        <dbReference type="ChEBI" id="CHEBI:30616"/>
        <dbReference type="ChEBI" id="CHEBI:43474"/>
        <dbReference type="ChEBI" id="CHEBI:58730"/>
        <dbReference type="ChEBI" id="CHEBI:137981"/>
        <dbReference type="ChEBI" id="CHEBI:456216"/>
        <dbReference type="EC" id="6.3.4.18"/>
    </reaction>
</comment>
<dbReference type="InterPro" id="IPR013815">
    <property type="entry name" value="ATP_grasp_subdomain_1"/>
</dbReference>
<comment type="pathway">
    <text evidence="5 6">Purine metabolism; IMP biosynthesis via de novo pathway; 5-amino-1-(5-phospho-D-ribosyl)imidazole-4-carboxylate from 5-amino-1-(5-phospho-D-ribosyl)imidazole (N5-CAIR route): step 1/2.</text>
</comment>
<dbReference type="Proteomes" id="UP001059120">
    <property type="component" value="Chromosome 1"/>
</dbReference>
<keyword evidence="4 5" id="KW-0067">ATP-binding</keyword>
<feature type="binding site" evidence="5">
    <location>
        <position position="133"/>
    </location>
    <ligand>
        <name>ATP</name>
        <dbReference type="ChEBI" id="CHEBI:30616"/>
    </ligand>
</feature>
<evidence type="ECO:0000256" key="5">
    <source>
        <dbReference type="HAMAP-Rule" id="MF_01928"/>
    </source>
</evidence>
<dbReference type="InterPro" id="IPR011054">
    <property type="entry name" value="Rudment_hybrid_motif"/>
</dbReference>
<feature type="binding site" evidence="5">
    <location>
        <begin position="257"/>
        <end position="258"/>
    </location>
    <ligand>
        <name>ATP</name>
        <dbReference type="ChEBI" id="CHEBI:30616"/>
    </ligand>
</feature>
<comment type="function">
    <text evidence="6">Catalyzes the ATP-dependent conversion of 5-aminoimidazole ribonucleotide (AIR) and HCO(3)- to N5-carboxyaminoimidazole ribonucleotide (N5-CAIR).</text>
</comment>
<feature type="binding site" evidence="5">
    <location>
        <position position="183"/>
    </location>
    <ligand>
        <name>ATP</name>
        <dbReference type="ChEBI" id="CHEBI:30616"/>
    </ligand>
</feature>
<comment type="function">
    <text evidence="5">Catalyzes the ATP-dependent conversion of 5-aminoimidazole ribonucleotide (AIR) and HCO(3)(-) to N5-carboxyaminoimidazole ribonucleotide (N5-CAIR).</text>
</comment>
<dbReference type="EMBL" id="CP090614">
    <property type="protein sequence ID" value="UTT83529.1"/>
    <property type="molecule type" value="Genomic_DNA"/>
</dbReference>
<gene>
    <name evidence="5 6" type="primary">purK</name>
    <name evidence="8" type="ORF">LZI70_07150</name>
</gene>